<dbReference type="PANTHER" id="PTHR42959:SF1">
    <property type="entry name" value="CARBAMOYLTRANSFERASE HYPF"/>
    <property type="match status" value="1"/>
</dbReference>
<dbReference type="EMBL" id="JALKFT010000039">
    <property type="protein sequence ID" value="MCK9878625.1"/>
    <property type="molecule type" value="Genomic_DNA"/>
</dbReference>
<dbReference type="InterPro" id="IPR006070">
    <property type="entry name" value="Sua5-like_dom"/>
</dbReference>
<dbReference type="PROSITE" id="PS51163">
    <property type="entry name" value="YRDC"/>
    <property type="match status" value="1"/>
</dbReference>
<dbReference type="RefSeq" id="WP_248826715.1">
    <property type="nucleotide sequence ID" value="NZ_JALKFT010000039.1"/>
</dbReference>
<evidence type="ECO:0000259" key="4">
    <source>
        <dbReference type="PROSITE" id="PS51160"/>
    </source>
</evidence>
<dbReference type="InterPro" id="IPR036046">
    <property type="entry name" value="Acylphosphatase-like_dom_sf"/>
</dbReference>
<dbReference type="Gene3D" id="3.30.420.360">
    <property type="match status" value="1"/>
</dbReference>
<feature type="region of interest" description="Disordered" evidence="3">
    <location>
        <begin position="686"/>
        <end position="710"/>
    </location>
</feature>
<feature type="domain" description="Acylphosphatase-like" evidence="4">
    <location>
        <begin position="13"/>
        <end position="108"/>
    </location>
</feature>
<dbReference type="PANTHER" id="PTHR42959">
    <property type="entry name" value="CARBAMOYLTRANSFERASE"/>
    <property type="match status" value="1"/>
</dbReference>
<dbReference type="PROSITE" id="PS00150">
    <property type="entry name" value="ACYLPHOSPHATASE_1"/>
    <property type="match status" value="1"/>
</dbReference>
<proteinExistence type="inferred from homology"/>
<dbReference type="InterPro" id="IPR017968">
    <property type="entry name" value="Acylphosphatase_CS"/>
</dbReference>
<evidence type="ECO:0000256" key="3">
    <source>
        <dbReference type="SAM" id="MobiDB-lite"/>
    </source>
</evidence>
<dbReference type="PROSITE" id="PS51160">
    <property type="entry name" value="ACYLPHOSPHATASE_3"/>
    <property type="match status" value="1"/>
</dbReference>
<dbReference type="InterPro" id="IPR001792">
    <property type="entry name" value="Acylphosphatase-like_dom"/>
</dbReference>
<keyword evidence="7" id="KW-1185">Reference proteome</keyword>
<name>A0ABT0K4A9_9ACTN</name>
<dbReference type="Pfam" id="PF07503">
    <property type="entry name" value="zf-HYPF"/>
    <property type="match status" value="2"/>
</dbReference>
<dbReference type="EC" id="3.6.1.7" evidence="2"/>
<dbReference type="Gene3D" id="3.30.420.40">
    <property type="match status" value="1"/>
</dbReference>
<dbReference type="Pfam" id="PF22521">
    <property type="entry name" value="HypF_C_2"/>
    <property type="match status" value="1"/>
</dbReference>
<dbReference type="Pfam" id="PF01300">
    <property type="entry name" value="Sua5_yciO_yrdC"/>
    <property type="match status" value="1"/>
</dbReference>
<dbReference type="Gene3D" id="3.30.110.120">
    <property type="match status" value="1"/>
</dbReference>
<dbReference type="SUPFAM" id="SSF55821">
    <property type="entry name" value="YrdC/RibB"/>
    <property type="match status" value="1"/>
</dbReference>
<dbReference type="SUPFAM" id="SSF54975">
    <property type="entry name" value="Acylphosphatase/BLUF domain-like"/>
    <property type="match status" value="1"/>
</dbReference>
<keyword evidence="2" id="KW-0378">Hydrolase</keyword>
<evidence type="ECO:0000256" key="1">
    <source>
        <dbReference type="ARBA" id="ARBA00008097"/>
    </source>
</evidence>
<protein>
    <recommendedName>
        <fullName evidence="2">acylphosphatase</fullName>
        <ecNumber evidence="2">3.6.1.7</ecNumber>
    </recommendedName>
</protein>
<dbReference type="InterPro" id="IPR011125">
    <property type="entry name" value="Znf_HypF"/>
</dbReference>
<dbReference type="InterPro" id="IPR041440">
    <property type="entry name" value="HypF_C"/>
</dbReference>
<evidence type="ECO:0000256" key="2">
    <source>
        <dbReference type="PROSITE-ProRule" id="PRU00520"/>
    </source>
</evidence>
<feature type="active site" evidence="2">
    <location>
        <position position="28"/>
    </location>
</feature>
<feature type="domain" description="YrdC-like" evidence="5">
    <location>
        <begin position="244"/>
        <end position="427"/>
    </location>
</feature>
<organism evidence="6 7">
    <name type="scientific">Frankia umida</name>
    <dbReference type="NCBI Taxonomy" id="573489"/>
    <lineage>
        <taxon>Bacteria</taxon>
        <taxon>Bacillati</taxon>
        <taxon>Actinomycetota</taxon>
        <taxon>Actinomycetes</taxon>
        <taxon>Frankiales</taxon>
        <taxon>Frankiaceae</taxon>
        <taxon>Frankia</taxon>
    </lineage>
</organism>
<dbReference type="Pfam" id="PF00708">
    <property type="entry name" value="Acylphosphatase"/>
    <property type="match status" value="1"/>
</dbReference>
<dbReference type="Gene3D" id="3.90.870.50">
    <property type="match status" value="1"/>
</dbReference>
<dbReference type="Pfam" id="PF17788">
    <property type="entry name" value="HypF_C"/>
    <property type="match status" value="1"/>
</dbReference>
<reference evidence="6 7" key="1">
    <citation type="submission" date="2022-04" db="EMBL/GenBank/DDBJ databases">
        <title>Genome diversity in the genus Frankia.</title>
        <authorList>
            <person name="Carlos-Shanley C."/>
            <person name="Hahn D."/>
        </authorList>
    </citation>
    <scope>NUCLEOTIDE SEQUENCE [LARGE SCALE GENOMIC DNA]</scope>
    <source>
        <strain evidence="6 7">Ag45/Mut15</strain>
    </source>
</reference>
<comment type="caution">
    <text evidence="6">The sequence shown here is derived from an EMBL/GenBank/DDBJ whole genome shotgun (WGS) entry which is preliminary data.</text>
</comment>
<comment type="catalytic activity">
    <reaction evidence="2">
        <text>an acyl phosphate + H2O = a carboxylate + phosphate + H(+)</text>
        <dbReference type="Rhea" id="RHEA:14965"/>
        <dbReference type="ChEBI" id="CHEBI:15377"/>
        <dbReference type="ChEBI" id="CHEBI:15378"/>
        <dbReference type="ChEBI" id="CHEBI:29067"/>
        <dbReference type="ChEBI" id="CHEBI:43474"/>
        <dbReference type="ChEBI" id="CHEBI:59918"/>
        <dbReference type="EC" id="3.6.1.7"/>
    </reaction>
</comment>
<evidence type="ECO:0000313" key="6">
    <source>
        <dbReference type="EMBL" id="MCK9878625.1"/>
    </source>
</evidence>
<comment type="similarity">
    <text evidence="1">Belongs to the carbamoyltransferase HypF family.</text>
</comment>
<evidence type="ECO:0000259" key="5">
    <source>
        <dbReference type="PROSITE" id="PS51163"/>
    </source>
</evidence>
<feature type="active site" evidence="2">
    <location>
        <position position="46"/>
    </location>
</feature>
<evidence type="ECO:0000313" key="7">
    <source>
        <dbReference type="Proteomes" id="UP001201873"/>
    </source>
</evidence>
<feature type="region of interest" description="Disordered" evidence="3">
    <location>
        <begin position="837"/>
        <end position="860"/>
    </location>
</feature>
<sequence length="869" mass="89539">MITEAPSTTPRVRRRIVVEGVVQGVGFRPHVYRLARALRLAGFVGNDAVSVVAEVDGAPADIAEFLHRLTDPAPPLARVDRVTVTELAVPSHEDEDMATGGPGFRIVASRAASGPRTQVPPDAALCADCRRELFDPADPRYRHPFISCTNCGPRFTIIAALPYDRSATTMARFPLCPRCAAQYADPGDRRFHAEPICCPDCGPRLRYLPLAGDDNPPTGRAGPTADTALAADPARASGAVLGTDAALEAAQRTLAAGGIVAVKGLGGYHLACAADNDAAVARLRVRKGRPERPFAVMVPDLATAAGLARLSPTEAAALRSPAAPIVLAARVAPETGLIGVMLAYTPLHELLFAPVRAARVAPPAVLVMTSANRGGEPICHDDATVTERLTGLADAILTHDRPILVPCDDSVVRCDGDRVITLRRARGQVPLPVPLPRAVPGVLAVGGDGKNVSCLTVDRRAILSQHIGDLGGLEMLDAFERATVHLTGLYATTVRRLAADPHPGYATRAWAVQAAARLPAASGLGRRPTFVQHHHAHIAALLAEHGRLGQRILGFAFDGTGHGPDATVWGGEALLVGPDVAVATRIAHLRPVPLPGADAAVRHPGRVALAHLAAAGLDWDADLAPVRAHSAAELAVLHTMLERGVACVPSSSMGRLFDAVAALLGVRQRTTYEAQAAAELEALAATSPPLPGAGTSTGTTTSTDSTTAATSTGTGTVALAFGLVDGTLDPAPVLAGILAGLRAGNTPAALALAFHLAVADAVLAVAEQARHRYRIHLVGLTGGVFANVTLLRACRLRLTARGFEVLVHQTVPPGDGGLALGQAVVAALGGVPLPADLPGSPGVPASPDVPGSPDVPASPDVLVLPAKGA</sequence>
<dbReference type="InterPro" id="IPR017945">
    <property type="entry name" value="DHBP_synth_RibB-like_a/b_dom"/>
</dbReference>
<dbReference type="Proteomes" id="UP001201873">
    <property type="component" value="Unassembled WGS sequence"/>
</dbReference>
<dbReference type="InterPro" id="IPR051060">
    <property type="entry name" value="Carbamoyltrans_HypF-like"/>
</dbReference>
<accession>A0ABT0K4A9</accession>
<gene>
    <name evidence="6" type="ORF">MXD59_23150</name>
</gene>
<dbReference type="InterPro" id="IPR055128">
    <property type="entry name" value="HypF_C_2"/>
</dbReference>